<proteinExistence type="predicted"/>
<dbReference type="Gene3D" id="1.25.10.10">
    <property type="entry name" value="Leucine-rich Repeat Variant"/>
    <property type="match status" value="1"/>
</dbReference>
<dbReference type="Gene3D" id="1.10.510.10">
    <property type="entry name" value="Transferase(Phosphotransferase) domain 1"/>
    <property type="match status" value="1"/>
</dbReference>
<dbReference type="SUPFAM" id="SSF48371">
    <property type="entry name" value="ARM repeat"/>
    <property type="match status" value="1"/>
</dbReference>
<dbReference type="AlphaFoldDB" id="A0A1B8B8Y6"/>
<comment type="caution">
    <text evidence="2">The sequence shown here is derived from an EMBL/GenBank/DDBJ whole genome shotgun (WGS) entry which is preliminary data.</text>
</comment>
<dbReference type="Gene3D" id="3.30.200.20">
    <property type="entry name" value="Phosphorylase Kinase, domain 1"/>
    <property type="match status" value="1"/>
</dbReference>
<dbReference type="GO" id="GO:0005737">
    <property type="term" value="C:cytoplasm"/>
    <property type="evidence" value="ECO:0007669"/>
    <property type="project" value="TreeGrafter"/>
</dbReference>
<dbReference type="OMA" id="NDTSWAG"/>
<dbReference type="SUPFAM" id="SSF56112">
    <property type="entry name" value="Protein kinase-like (PK-like)"/>
    <property type="match status" value="1"/>
</dbReference>
<dbReference type="InterPro" id="IPR011009">
    <property type="entry name" value="Kinase-like_dom_sf"/>
</dbReference>
<organism evidence="2 3">
    <name type="scientific">Fusarium poae</name>
    <dbReference type="NCBI Taxonomy" id="36050"/>
    <lineage>
        <taxon>Eukaryota</taxon>
        <taxon>Fungi</taxon>
        <taxon>Dikarya</taxon>
        <taxon>Ascomycota</taxon>
        <taxon>Pezizomycotina</taxon>
        <taxon>Sordariomycetes</taxon>
        <taxon>Hypocreomycetidae</taxon>
        <taxon>Hypocreales</taxon>
        <taxon>Nectriaceae</taxon>
        <taxon>Fusarium</taxon>
    </lineage>
</organism>
<feature type="compositionally biased region" description="Polar residues" evidence="1">
    <location>
        <begin position="649"/>
        <end position="664"/>
    </location>
</feature>
<accession>A0A1B8B8Y6</accession>
<dbReference type="PANTHER" id="PTHR12984:SF3">
    <property type="entry name" value="N-TERMINAL KINASE-LIKE PROTEIN"/>
    <property type="match status" value="1"/>
</dbReference>
<dbReference type="GO" id="GO:0006409">
    <property type="term" value="P:tRNA export from nucleus"/>
    <property type="evidence" value="ECO:0007669"/>
    <property type="project" value="TreeGrafter"/>
</dbReference>
<dbReference type="InterPro" id="IPR011989">
    <property type="entry name" value="ARM-like"/>
</dbReference>
<feature type="compositionally biased region" description="Low complexity" evidence="1">
    <location>
        <begin position="573"/>
        <end position="593"/>
    </location>
</feature>
<dbReference type="EMBL" id="LYXU01000001">
    <property type="protein sequence ID" value="OBS29191.1"/>
    <property type="molecule type" value="Genomic_DNA"/>
</dbReference>
<feature type="region of interest" description="Disordered" evidence="1">
    <location>
        <begin position="564"/>
        <end position="736"/>
    </location>
</feature>
<protein>
    <recommendedName>
        <fullName evidence="4">Protein kinase domain-containing protein</fullName>
    </recommendedName>
</protein>
<dbReference type="Proteomes" id="UP000091967">
    <property type="component" value="Unassembled WGS sequence"/>
</dbReference>
<evidence type="ECO:0008006" key="4">
    <source>
        <dbReference type="Google" id="ProtNLM"/>
    </source>
</evidence>
<feature type="compositionally biased region" description="Acidic residues" evidence="1">
    <location>
        <begin position="628"/>
        <end position="645"/>
    </location>
</feature>
<evidence type="ECO:0000256" key="1">
    <source>
        <dbReference type="SAM" id="MobiDB-lite"/>
    </source>
</evidence>
<dbReference type="InterPro" id="IPR016024">
    <property type="entry name" value="ARM-type_fold"/>
</dbReference>
<feature type="region of interest" description="Disordered" evidence="1">
    <location>
        <begin position="516"/>
        <end position="547"/>
    </location>
</feature>
<dbReference type="STRING" id="36050.A0A1B8B8Y6"/>
<reference evidence="2 3" key="1">
    <citation type="submission" date="2016-06" db="EMBL/GenBank/DDBJ databases">
        <title>Living apart together: crosstalk between the core and supernumerary genomes in a fungal plant pathogen.</title>
        <authorList>
            <person name="Vanheule A."/>
            <person name="Audenaert K."/>
            <person name="Warris S."/>
            <person name="Van De Geest H."/>
            <person name="Schijlen E."/>
            <person name="Hofte M."/>
            <person name="De Saeger S."/>
            <person name="Haesaert G."/>
            <person name="Waalwijk C."/>
            <person name="Van Der Lee T."/>
        </authorList>
    </citation>
    <scope>NUCLEOTIDE SEQUENCE [LARGE SCALE GENOMIC DNA]</scope>
    <source>
        <strain evidence="2 3">2516</strain>
    </source>
</reference>
<gene>
    <name evidence="2" type="ORF">FPOA_03128</name>
</gene>
<dbReference type="InterPro" id="IPR051177">
    <property type="entry name" value="CIK-Related_Protein"/>
</dbReference>
<keyword evidence="3" id="KW-1185">Reference proteome</keyword>
<evidence type="ECO:0000313" key="2">
    <source>
        <dbReference type="EMBL" id="OBS29191.1"/>
    </source>
</evidence>
<sequence length="736" mass="79711">MNFLKSAVASAIAQGPPFPYNFGDKVDIDESIWTLYNGTKREDGSNCSIFSFDITTNRSQLPLAKNALKKLRTLRHPGVIKVLDAVETETYIYIATERVVPLRWDVRRKSLSPETIKWGLHSVARTLKFINDDASSIHGSIKVGSIYTSESGEWKLGGFDVLSSLKDDESIIYTYGSLVPDAARYTPLSWPRFIAADQAGQTKNVPPSMQSSYKRLCNANPKARISVGAFLDQGNRSGSFFDSSLIKLTEGIDNLDIKTPDEREEFLAGLDEISDDFPEEFFKLKVMPELMKSAEFGGGGPRAVSVVLKIASKLSKEDFDSKITPFIIRLFGNPDRAIRVCLLDSLPLMIEQLSQKIVNDKIFPQLITGFTDVTPVVREQTLKSVLVIITKLSDRTINGDLLKQLARTANDEQPGIRTNTTICLGKIAKHLGTSSRSKVLIAAFTRSLRDPFVHARNASLMALGATAEYFTDEDAACRILPVICPVLIDKEKIIRDSAVRTMEVYLQKIKKAASSMPDTVLPPPQAADGAAPRMGTPQPNENSAGGWAGWAISSFTNKISAAAGEIAEPESRTASPGPAPSSSSEPKKPTTGTASSLHRQAVKSPPAPLSRNSSHTASVVADSFLPADDGDDAGDSWGDMNDDFDSFGTPEQSSKQPAPTTASATPFEDGEPDFAGWLAAQSQKKSGNAKPLPKGLSKSSAAKKPITKPAAKPVVAKKIDMKPKEADDDDGWGDGW</sequence>
<dbReference type="PANTHER" id="PTHR12984">
    <property type="entry name" value="SCY1-RELATED S/T PROTEIN KINASE-LIKE"/>
    <property type="match status" value="1"/>
</dbReference>
<name>A0A1B8B8Y6_FUSPO</name>
<feature type="compositionally biased region" description="Acidic residues" evidence="1">
    <location>
        <begin position="726"/>
        <end position="736"/>
    </location>
</feature>
<evidence type="ECO:0000313" key="3">
    <source>
        <dbReference type="Proteomes" id="UP000091967"/>
    </source>
</evidence>
<feature type="compositionally biased region" description="Low complexity" evidence="1">
    <location>
        <begin position="697"/>
        <end position="716"/>
    </location>
</feature>